<keyword evidence="6" id="KW-1185">Reference proteome</keyword>
<evidence type="ECO:0000256" key="1">
    <source>
        <dbReference type="ARBA" id="ARBA00006187"/>
    </source>
</evidence>
<dbReference type="AlphaFoldDB" id="A0A804RPX8"/>
<sequence>MWPQPSKPYNTRWRRSRARGGCACWALDLGHPLAPHRDTRTPRYYGRPSPASGPSSTRACGRSTGVDTGTRNRGFDAGRRIALTLTPKCRRRRPRAWPPGRGCVPTSRRELWSWARPEGRTTDGSGRGGGVLDHRRPEGATAAVGRWVRAGAVACGAVAANFGRQVRPPPVTAPPRPLDEAAAAAPGGEEGAAMSSAVKDQLQQMSTTYDSLLLELNMIWDEVGEPDMARDRMLLELEQEWLDVYRRKVDQANRCRAQLRQAIADAEAELAGICSAMSEPPIHVRQSNQKLHGLREELNAIVPYLEEMRKKKVERWDQFVDVIEQIKKVASEIRPSDFVPFIIPVDQSDLSLRKLDELTKELQSLQKEKSDRLKQVMEHLSTLHLLCEVLGVDFKQTVYEVHPSLEDAKASRFGI</sequence>
<dbReference type="Gramene" id="Zm00001eb439640_T001">
    <property type="protein sequence ID" value="Zm00001eb439640_P001"/>
    <property type="gene ID" value="Zm00001eb439640"/>
</dbReference>
<feature type="region of interest" description="Disordered" evidence="4">
    <location>
        <begin position="117"/>
        <end position="136"/>
    </location>
</feature>
<dbReference type="PANTHER" id="PTHR19321">
    <property type="entry name" value="PROTEIN REGULATOR OF CYTOKINESIS 1 PRC1-RELATED"/>
    <property type="match status" value="1"/>
</dbReference>
<dbReference type="InterPro" id="IPR007145">
    <property type="entry name" value="MAP65_Ase1_PRC1"/>
</dbReference>
<keyword evidence="2" id="KW-0493">Microtubule</keyword>
<proteinExistence type="inferred from homology"/>
<dbReference type="EnsemblPlants" id="Zm00001eb439640_T001">
    <property type="protein sequence ID" value="Zm00001eb439640_P001"/>
    <property type="gene ID" value="Zm00001eb439640"/>
</dbReference>
<dbReference type="GO" id="GO:0008017">
    <property type="term" value="F:microtubule binding"/>
    <property type="evidence" value="ECO:0000318"/>
    <property type="project" value="GO_Central"/>
</dbReference>
<dbReference type="GO" id="GO:0005874">
    <property type="term" value="C:microtubule"/>
    <property type="evidence" value="ECO:0007669"/>
    <property type="project" value="UniProtKB-KW"/>
</dbReference>
<keyword evidence="3" id="KW-0175">Coiled coil</keyword>
<feature type="compositionally biased region" description="Pro residues" evidence="4">
    <location>
        <begin position="167"/>
        <end position="176"/>
    </location>
</feature>
<feature type="coiled-coil region" evidence="3">
    <location>
        <begin position="348"/>
        <end position="375"/>
    </location>
</feature>
<feature type="coiled-coil region" evidence="3">
    <location>
        <begin position="242"/>
        <end position="269"/>
    </location>
</feature>
<name>A0A804RPX8_MAIZE</name>
<dbReference type="PANTHER" id="PTHR19321:SF7">
    <property type="entry name" value="65-KDA MICROTUBULE-ASSOCIATED PROTEIN 3"/>
    <property type="match status" value="1"/>
</dbReference>
<accession>A0A804RPX8</accession>
<dbReference type="GO" id="GO:0005819">
    <property type="term" value="C:spindle"/>
    <property type="evidence" value="ECO:0000318"/>
    <property type="project" value="GO_Central"/>
</dbReference>
<evidence type="ECO:0000313" key="5">
    <source>
        <dbReference type="EnsemblPlants" id="Zm00001eb439640_P001"/>
    </source>
</evidence>
<organism evidence="5 6">
    <name type="scientific">Zea mays</name>
    <name type="common">Maize</name>
    <dbReference type="NCBI Taxonomy" id="4577"/>
    <lineage>
        <taxon>Eukaryota</taxon>
        <taxon>Viridiplantae</taxon>
        <taxon>Streptophyta</taxon>
        <taxon>Embryophyta</taxon>
        <taxon>Tracheophyta</taxon>
        <taxon>Spermatophyta</taxon>
        <taxon>Magnoliopsida</taxon>
        <taxon>Liliopsida</taxon>
        <taxon>Poales</taxon>
        <taxon>Poaceae</taxon>
        <taxon>PACMAD clade</taxon>
        <taxon>Panicoideae</taxon>
        <taxon>Andropogonodae</taxon>
        <taxon>Andropogoneae</taxon>
        <taxon>Tripsacinae</taxon>
        <taxon>Zea</taxon>
    </lineage>
</organism>
<dbReference type="Pfam" id="PF03999">
    <property type="entry name" value="MAP65_ASE1"/>
    <property type="match status" value="1"/>
</dbReference>
<feature type="region of interest" description="Disordered" evidence="4">
    <location>
        <begin position="36"/>
        <end position="74"/>
    </location>
</feature>
<feature type="region of interest" description="Disordered" evidence="4">
    <location>
        <begin position="167"/>
        <end position="190"/>
    </location>
</feature>
<dbReference type="InParanoid" id="A0A804RPX8"/>
<evidence type="ECO:0000256" key="4">
    <source>
        <dbReference type="SAM" id="MobiDB-lite"/>
    </source>
</evidence>
<comment type="similarity">
    <text evidence="1">Belongs to the MAP65/ASE1 family.</text>
</comment>
<evidence type="ECO:0000256" key="3">
    <source>
        <dbReference type="SAM" id="Coils"/>
    </source>
</evidence>
<reference evidence="5" key="1">
    <citation type="submission" date="2021-05" db="UniProtKB">
        <authorList>
            <consortium name="EnsemblPlants"/>
        </authorList>
    </citation>
    <scope>IDENTIFICATION</scope>
    <source>
        <strain evidence="5">cv. B73</strain>
    </source>
</reference>
<dbReference type="GO" id="GO:0005737">
    <property type="term" value="C:cytoplasm"/>
    <property type="evidence" value="ECO:0000318"/>
    <property type="project" value="GO_Central"/>
</dbReference>
<evidence type="ECO:0000313" key="6">
    <source>
        <dbReference type="Proteomes" id="UP000007305"/>
    </source>
</evidence>
<protein>
    <recommendedName>
        <fullName evidence="7">65-kDa microtubule-associated protein 3</fullName>
    </recommendedName>
</protein>
<dbReference type="Proteomes" id="UP000007305">
    <property type="component" value="Unassembled WGS sequence"/>
</dbReference>
<evidence type="ECO:0000256" key="2">
    <source>
        <dbReference type="ARBA" id="ARBA00022701"/>
    </source>
</evidence>
<dbReference type="GO" id="GO:0000226">
    <property type="term" value="P:microtubule cytoskeleton organization"/>
    <property type="evidence" value="ECO:0000318"/>
    <property type="project" value="GO_Central"/>
</dbReference>
<evidence type="ECO:0008006" key="7">
    <source>
        <dbReference type="Google" id="ProtNLM"/>
    </source>
</evidence>
<feature type="compositionally biased region" description="Low complexity" evidence="4">
    <location>
        <begin position="180"/>
        <end position="190"/>
    </location>
</feature>